<dbReference type="InterPro" id="IPR008969">
    <property type="entry name" value="CarboxyPept-like_regulatory"/>
</dbReference>
<dbReference type="InterPro" id="IPR037066">
    <property type="entry name" value="Plug_dom_sf"/>
</dbReference>
<comment type="subcellular location">
    <subcellularLocation>
        <location evidence="1">Cell outer membrane</location>
        <topology evidence="1">Multi-pass membrane protein</topology>
    </subcellularLocation>
</comment>
<feature type="domain" description="TonB-dependent receptor plug" evidence="3">
    <location>
        <begin position="393"/>
        <end position="478"/>
    </location>
</feature>
<keyword evidence="1" id="KW-1134">Transmembrane beta strand</keyword>
<comment type="similarity">
    <text evidence="1">Belongs to the TonB-dependent receptor family.</text>
</comment>
<keyword evidence="1" id="KW-0472">Membrane</keyword>
<dbReference type="NCBIfam" id="TIGR04057">
    <property type="entry name" value="SusC_RagA_signa"/>
    <property type="match status" value="1"/>
</dbReference>
<gene>
    <name evidence="6" type="ORF">GCM10011531_14670</name>
</gene>
<dbReference type="Pfam" id="PF13598">
    <property type="entry name" value="DUF4139"/>
    <property type="match status" value="1"/>
</dbReference>
<dbReference type="InterPro" id="IPR023997">
    <property type="entry name" value="TonB-dep_OMP_SusC/RagA_CS"/>
</dbReference>
<evidence type="ECO:0000313" key="6">
    <source>
        <dbReference type="EMBL" id="GFZ84798.1"/>
    </source>
</evidence>
<dbReference type="InterPro" id="IPR011935">
    <property type="entry name" value="CHP02231"/>
</dbReference>
<evidence type="ECO:0000259" key="4">
    <source>
        <dbReference type="Pfam" id="PF13598"/>
    </source>
</evidence>
<dbReference type="EMBL" id="BMIC01000002">
    <property type="protein sequence ID" value="GFZ84798.1"/>
    <property type="molecule type" value="Genomic_DNA"/>
</dbReference>
<dbReference type="AlphaFoldDB" id="A0A8J2XIV7"/>
<keyword evidence="1" id="KW-0813">Transport</keyword>
<reference evidence="6 7" key="1">
    <citation type="journal article" date="2014" name="Int. J. Syst. Evol. Microbiol.">
        <title>Complete genome sequence of Corynebacterium casei LMG S-19264T (=DSM 44701T), isolated from a smear-ripened cheese.</title>
        <authorList>
            <consortium name="US DOE Joint Genome Institute (JGI-PGF)"/>
            <person name="Walter F."/>
            <person name="Albersmeier A."/>
            <person name="Kalinowski J."/>
            <person name="Ruckert C."/>
        </authorList>
    </citation>
    <scope>NUCLEOTIDE SEQUENCE [LARGE SCALE GENOMIC DNA]</scope>
    <source>
        <strain evidence="6 7">CGMCC 1.15295</strain>
    </source>
</reference>
<dbReference type="SUPFAM" id="SSF56935">
    <property type="entry name" value="Porins"/>
    <property type="match status" value="1"/>
</dbReference>
<protein>
    <submittedName>
        <fullName evidence="6">Uncharacterized protein</fullName>
    </submittedName>
</protein>
<name>A0A8J2XIV7_9FLAO</name>
<feature type="chain" id="PRO_5035289805" evidence="2">
    <location>
        <begin position="18"/>
        <end position="699"/>
    </location>
</feature>
<proteinExistence type="inferred from homology"/>
<dbReference type="Gene3D" id="2.60.40.1120">
    <property type="entry name" value="Carboxypeptidase-like, regulatory domain"/>
    <property type="match status" value="1"/>
</dbReference>
<feature type="signal peptide" evidence="2">
    <location>
        <begin position="1"/>
        <end position="17"/>
    </location>
</feature>
<organism evidence="6 7">
    <name type="scientific">Aquaticitalea lipolytica</name>
    <dbReference type="NCBI Taxonomy" id="1247562"/>
    <lineage>
        <taxon>Bacteria</taxon>
        <taxon>Pseudomonadati</taxon>
        <taxon>Bacteroidota</taxon>
        <taxon>Flavobacteriia</taxon>
        <taxon>Flavobacteriales</taxon>
        <taxon>Flavobacteriaceae</taxon>
        <taxon>Aquaticitalea</taxon>
    </lineage>
</organism>
<evidence type="ECO:0000259" key="5">
    <source>
        <dbReference type="Pfam" id="PF13600"/>
    </source>
</evidence>
<keyword evidence="7" id="KW-1185">Reference proteome</keyword>
<dbReference type="InterPro" id="IPR037291">
    <property type="entry name" value="DUF4139"/>
</dbReference>
<dbReference type="InterPro" id="IPR039426">
    <property type="entry name" value="TonB-dep_rcpt-like"/>
</dbReference>
<sequence length="699" mass="77755">MKTLLLSFLLLASLSFANNTPSKIDNVTVYLSGAQITRTTTIKLPVGTTEFTFNKLSPYIQENSIQISGLKNASILSINYGINYLAKQDQTIDVEAFQNSIKTFVDKIQFEDDLISGYNEELNLIQSNRHLGNDSQVVNLERLKQFTEYYRTRITEIKNLIYASEKKKTIYQKEISEIKKQLTELNVSEKVQTGEIKVKLNTATAVSLDLVIKYNVKNAGWFPIYDLKAEKINAPLQLTYKAHVYQSTGNNWDNIKLTLSTSDPNTNNLKPDVSPKYLNFVSYNSAYGNRATKSYNYKYNPMVQNVSGLVLDASGLPLPGVNVIVKGTTNGTQTDFDGKYSLQLNGGNELVYSFIGMNSETLPIHSSIMNVSLDEDASQLDEVVVTAYGTTSKKQITSSLTTVTSESIENSTGGSASFIKIRGIGTIASGNQPLYVVDGILSDEYQINNIDPNNVESVDVLKDASSIAMYGARGSNGVVLITTKKGNYTSKGDVIEQGITNTRFEIKKQYSIPTDGDVTVIEIENYSVPASYAYFAAPVLNENVFLTAKIGNWEQYNLLPAEANVYFEGSYSGKTNINPLATTDSLTVSLGVDPNVVIKRNELNDFKKNQYIGSNKIVNKAYEIEVKNTKQSDIDLVLFDRIPISQNRDIKIEDIETGTSNYDSEKGIMEWKVKLISGSIKTYKFSYAVKYPKYKRVNL</sequence>
<comment type="caution">
    <text evidence="6">The sequence shown here is derived from an EMBL/GenBank/DDBJ whole genome shotgun (WGS) entry which is preliminary data.</text>
</comment>
<feature type="domain" description="DUF4139" evidence="4">
    <location>
        <begin position="212"/>
        <end position="693"/>
    </location>
</feature>
<evidence type="ECO:0000259" key="3">
    <source>
        <dbReference type="Pfam" id="PF07715"/>
    </source>
</evidence>
<accession>A0A8J2XIV7</accession>
<dbReference type="Gene3D" id="2.170.130.10">
    <property type="entry name" value="TonB-dependent receptor, plug domain"/>
    <property type="match status" value="1"/>
</dbReference>
<dbReference type="Pfam" id="PF13715">
    <property type="entry name" value="CarbopepD_reg_2"/>
    <property type="match status" value="1"/>
</dbReference>
<dbReference type="PANTHER" id="PTHR31005:SF8">
    <property type="entry name" value="DUF4139 DOMAIN-CONTAINING PROTEIN"/>
    <property type="match status" value="1"/>
</dbReference>
<dbReference type="RefSeq" id="WP_188605709.1">
    <property type="nucleotide sequence ID" value="NZ_BMIC01000002.1"/>
</dbReference>
<dbReference type="SUPFAM" id="SSF49464">
    <property type="entry name" value="Carboxypeptidase regulatory domain-like"/>
    <property type="match status" value="1"/>
</dbReference>
<feature type="domain" description="DUF4140" evidence="5">
    <location>
        <begin position="27"/>
        <end position="124"/>
    </location>
</feature>
<dbReference type="Proteomes" id="UP000598120">
    <property type="component" value="Unassembled WGS sequence"/>
</dbReference>
<evidence type="ECO:0000313" key="7">
    <source>
        <dbReference type="Proteomes" id="UP000598120"/>
    </source>
</evidence>
<keyword evidence="2" id="KW-0732">Signal</keyword>
<dbReference type="Pfam" id="PF07715">
    <property type="entry name" value="Plug"/>
    <property type="match status" value="1"/>
</dbReference>
<keyword evidence="1" id="KW-0998">Cell outer membrane</keyword>
<evidence type="ECO:0000256" key="2">
    <source>
        <dbReference type="SAM" id="SignalP"/>
    </source>
</evidence>
<dbReference type="InterPro" id="IPR012910">
    <property type="entry name" value="Plug_dom"/>
</dbReference>
<dbReference type="Pfam" id="PF13600">
    <property type="entry name" value="DUF4140"/>
    <property type="match status" value="1"/>
</dbReference>
<keyword evidence="1" id="KW-0812">Transmembrane</keyword>
<dbReference type="NCBIfam" id="TIGR02231">
    <property type="entry name" value="mucoidy inhibitor MuiA family protein"/>
    <property type="match status" value="2"/>
</dbReference>
<dbReference type="GO" id="GO:0009279">
    <property type="term" value="C:cell outer membrane"/>
    <property type="evidence" value="ECO:0007669"/>
    <property type="project" value="UniProtKB-SubCell"/>
</dbReference>
<evidence type="ECO:0000256" key="1">
    <source>
        <dbReference type="PROSITE-ProRule" id="PRU01360"/>
    </source>
</evidence>
<dbReference type="InterPro" id="IPR025554">
    <property type="entry name" value="DUF4140"/>
</dbReference>
<dbReference type="PROSITE" id="PS52016">
    <property type="entry name" value="TONB_DEPENDENT_REC_3"/>
    <property type="match status" value="1"/>
</dbReference>
<dbReference type="PANTHER" id="PTHR31005">
    <property type="entry name" value="DUF4139 DOMAIN-CONTAINING PROTEIN"/>
    <property type="match status" value="1"/>
</dbReference>